<evidence type="ECO:0000313" key="3">
    <source>
        <dbReference type="Proteomes" id="UP001501588"/>
    </source>
</evidence>
<evidence type="ECO:0000313" key="2">
    <source>
        <dbReference type="EMBL" id="GAA0600059.1"/>
    </source>
</evidence>
<comment type="caution">
    <text evidence="2">The sequence shown here is derived from an EMBL/GenBank/DDBJ whole genome shotgun (WGS) entry which is preliminary data.</text>
</comment>
<evidence type="ECO:0000256" key="1">
    <source>
        <dbReference type="SAM" id="MobiDB-lite"/>
    </source>
</evidence>
<reference evidence="3" key="1">
    <citation type="journal article" date="2019" name="Int. J. Syst. Evol. Microbiol.">
        <title>The Global Catalogue of Microorganisms (GCM) 10K type strain sequencing project: providing services to taxonomists for standard genome sequencing and annotation.</title>
        <authorList>
            <consortium name="The Broad Institute Genomics Platform"/>
            <consortium name="The Broad Institute Genome Sequencing Center for Infectious Disease"/>
            <person name="Wu L."/>
            <person name="Ma J."/>
        </authorList>
    </citation>
    <scope>NUCLEOTIDE SEQUENCE [LARGE SCALE GENOMIC DNA]</scope>
    <source>
        <strain evidence="3">JCM 9933</strain>
    </source>
</reference>
<feature type="region of interest" description="Disordered" evidence="1">
    <location>
        <begin position="1"/>
        <end position="75"/>
    </location>
</feature>
<keyword evidence="3" id="KW-1185">Reference proteome</keyword>
<feature type="compositionally biased region" description="Basic and acidic residues" evidence="1">
    <location>
        <begin position="38"/>
        <end position="58"/>
    </location>
</feature>
<accession>A0ABP3QYK5</accession>
<organism evidence="2 3">
    <name type="scientific">Craurococcus roseus</name>
    <dbReference type="NCBI Taxonomy" id="77585"/>
    <lineage>
        <taxon>Bacteria</taxon>
        <taxon>Pseudomonadati</taxon>
        <taxon>Pseudomonadota</taxon>
        <taxon>Alphaproteobacteria</taxon>
        <taxon>Acetobacterales</taxon>
        <taxon>Acetobacteraceae</taxon>
        <taxon>Craurococcus</taxon>
    </lineage>
</organism>
<sequence>MIDGTRADKRLSARSLEVPKMARAKRANMRTGCSGPEAPRRQDPAGRGPDIQKERGERAPGTGARAEADPGLPST</sequence>
<gene>
    <name evidence="2" type="ORF">GCM10009416_42590</name>
</gene>
<dbReference type="EMBL" id="BAAAFZ010000072">
    <property type="protein sequence ID" value="GAA0600059.1"/>
    <property type="molecule type" value="Genomic_DNA"/>
</dbReference>
<protein>
    <submittedName>
        <fullName evidence="2">Uncharacterized protein</fullName>
    </submittedName>
</protein>
<dbReference type="Proteomes" id="UP001501588">
    <property type="component" value="Unassembled WGS sequence"/>
</dbReference>
<proteinExistence type="predicted"/>
<feature type="compositionally biased region" description="Basic and acidic residues" evidence="1">
    <location>
        <begin position="1"/>
        <end position="11"/>
    </location>
</feature>
<name>A0ABP3QYK5_9PROT</name>